<dbReference type="PROSITE" id="PS50943">
    <property type="entry name" value="HTH_CROC1"/>
    <property type="match status" value="1"/>
</dbReference>
<keyword evidence="1" id="KW-0238">DNA-binding</keyword>
<dbReference type="PANTHER" id="PTHR46558:SF4">
    <property type="entry name" value="DNA-BIDING PHAGE PROTEIN"/>
    <property type="match status" value="1"/>
</dbReference>
<accession>A0ABP7P0W1</accession>
<dbReference type="RefSeq" id="WP_259092734.1">
    <property type="nucleotide sequence ID" value="NZ_BAAAZC010000002.1"/>
</dbReference>
<dbReference type="Proteomes" id="UP001500742">
    <property type="component" value="Unassembled WGS sequence"/>
</dbReference>
<feature type="domain" description="HTH cro/C1-type" evidence="2">
    <location>
        <begin position="16"/>
        <end position="70"/>
    </location>
</feature>
<evidence type="ECO:0000259" key="2">
    <source>
        <dbReference type="PROSITE" id="PS50943"/>
    </source>
</evidence>
<evidence type="ECO:0000256" key="1">
    <source>
        <dbReference type="ARBA" id="ARBA00023125"/>
    </source>
</evidence>
<protein>
    <recommendedName>
        <fullName evidence="2">HTH cro/C1-type domain-containing protein</fullName>
    </recommendedName>
</protein>
<evidence type="ECO:0000313" key="4">
    <source>
        <dbReference type="Proteomes" id="UP001500742"/>
    </source>
</evidence>
<proteinExistence type="predicted"/>
<dbReference type="PANTHER" id="PTHR46558">
    <property type="entry name" value="TRACRIPTIONAL REGULATORY PROTEIN-RELATED-RELATED"/>
    <property type="match status" value="1"/>
</dbReference>
<dbReference type="SMART" id="SM00530">
    <property type="entry name" value="HTH_XRE"/>
    <property type="match status" value="1"/>
</dbReference>
<evidence type="ECO:0000313" key="3">
    <source>
        <dbReference type="EMBL" id="GAA3957848.1"/>
    </source>
</evidence>
<dbReference type="InterPro" id="IPR010982">
    <property type="entry name" value="Lambda_DNA-bd_dom_sf"/>
</dbReference>
<dbReference type="SUPFAM" id="SSF47413">
    <property type="entry name" value="lambda repressor-like DNA-binding domains"/>
    <property type="match status" value="1"/>
</dbReference>
<organism evidence="3 4">
    <name type="scientific">Mucilaginibacter dorajii</name>
    <dbReference type="NCBI Taxonomy" id="692994"/>
    <lineage>
        <taxon>Bacteria</taxon>
        <taxon>Pseudomonadati</taxon>
        <taxon>Bacteroidota</taxon>
        <taxon>Sphingobacteriia</taxon>
        <taxon>Sphingobacteriales</taxon>
        <taxon>Sphingobacteriaceae</taxon>
        <taxon>Mucilaginibacter</taxon>
    </lineage>
</organism>
<dbReference type="Gene3D" id="1.10.260.40">
    <property type="entry name" value="lambda repressor-like DNA-binding domains"/>
    <property type="match status" value="1"/>
</dbReference>
<dbReference type="CDD" id="cd00093">
    <property type="entry name" value="HTH_XRE"/>
    <property type="match status" value="1"/>
</dbReference>
<reference evidence="4" key="1">
    <citation type="journal article" date="2019" name="Int. J. Syst. Evol. Microbiol.">
        <title>The Global Catalogue of Microorganisms (GCM) 10K type strain sequencing project: providing services to taxonomists for standard genome sequencing and annotation.</title>
        <authorList>
            <consortium name="The Broad Institute Genomics Platform"/>
            <consortium name="The Broad Institute Genome Sequencing Center for Infectious Disease"/>
            <person name="Wu L."/>
            <person name="Ma J."/>
        </authorList>
    </citation>
    <scope>NUCLEOTIDE SEQUENCE [LARGE SCALE GENOMIC DNA]</scope>
    <source>
        <strain evidence="4">JCM 16601</strain>
    </source>
</reference>
<sequence length="78" mass="8970">MEILVDYNVKTIADNIRTTRERLAYSQEYLAAKLKVSQNTYSKIELGYVKLTLERFFKICQVLEIDPAEVINADRAAA</sequence>
<dbReference type="Pfam" id="PF01381">
    <property type="entry name" value="HTH_3"/>
    <property type="match status" value="1"/>
</dbReference>
<comment type="caution">
    <text evidence="3">The sequence shown here is derived from an EMBL/GenBank/DDBJ whole genome shotgun (WGS) entry which is preliminary data.</text>
</comment>
<name>A0ABP7P0W1_9SPHI</name>
<keyword evidence="4" id="KW-1185">Reference proteome</keyword>
<gene>
    <name evidence="3" type="ORF">GCM10022210_01320</name>
</gene>
<dbReference type="EMBL" id="BAAAZC010000002">
    <property type="protein sequence ID" value="GAA3957848.1"/>
    <property type="molecule type" value="Genomic_DNA"/>
</dbReference>
<dbReference type="InterPro" id="IPR001387">
    <property type="entry name" value="Cro/C1-type_HTH"/>
</dbReference>